<dbReference type="SUPFAM" id="SSF51905">
    <property type="entry name" value="FAD/NAD(P)-binding domain"/>
    <property type="match status" value="1"/>
</dbReference>
<dbReference type="EC" id="1.14.13.50" evidence="5"/>
<accession>A0A0W0YZ74</accession>
<organism evidence="5 6">
    <name type="scientific">Legionella spiritensis</name>
    <dbReference type="NCBI Taxonomy" id="452"/>
    <lineage>
        <taxon>Bacteria</taxon>
        <taxon>Pseudomonadati</taxon>
        <taxon>Pseudomonadota</taxon>
        <taxon>Gammaproteobacteria</taxon>
        <taxon>Legionellales</taxon>
        <taxon>Legionellaceae</taxon>
        <taxon>Legionella</taxon>
    </lineage>
</organism>
<dbReference type="GO" id="GO:0071949">
    <property type="term" value="F:FAD binding"/>
    <property type="evidence" value="ECO:0007669"/>
    <property type="project" value="InterPro"/>
</dbReference>
<dbReference type="PANTHER" id="PTHR43004">
    <property type="entry name" value="TRK SYSTEM POTASSIUM UPTAKE PROTEIN"/>
    <property type="match status" value="1"/>
</dbReference>
<gene>
    <name evidence="5" type="ORF">Lspi_1964</name>
</gene>
<keyword evidence="6" id="KW-1185">Reference proteome</keyword>
<sequence>MRKISLTADVLVVGAGPVGMVLANILKRNGLQVVLIDKRAGRPECPRAIAINQSTLDVFAILGMTEVFKAGLKVEQINLFWKHKFLGKLSFEGSLFEAPYFFHIPQNEIEKYLENTLSAIDLEVQRECELINYSQNDQSVYSLIKTKDELFTIKSKFLIGCDGGQSKVRDIMACGVDQQYYGPTFVLADVLLDEFDHKNTNYIFTRNGYLMIVPLPRNQYRLIFSLLPTATDTKDDCLDLRSIQKLLEERSHQKIVIKELIWTTKAQYGHRISHAVYQDKVVLAGDSLHQFSPVGGTNMNVGIQDAYALAWRLIDETKDIHTHLQEYSFERREVIQKQKQITEWITSLITRSKQCVFKDKNKNLNDLLTILTGMRCGQKLAHLQSVIKYSDFKNYLSSIREAFASANYVLLTRGILSPVLQQKIKQMIVENQLITWVDNPTSHSFEFYFCRPDAMVIDSGNLEGIGNFLDSINIGVVNE</sequence>
<dbReference type="AlphaFoldDB" id="A0A0W0YZ74"/>
<comment type="cofactor">
    <cofactor evidence="1">
        <name>FAD</name>
        <dbReference type="ChEBI" id="CHEBI:57692"/>
    </cofactor>
</comment>
<proteinExistence type="predicted"/>
<reference evidence="5 6" key="1">
    <citation type="submission" date="2015-11" db="EMBL/GenBank/DDBJ databases">
        <title>Genomic analysis of 38 Legionella species identifies large and diverse effector repertoires.</title>
        <authorList>
            <person name="Burstein D."/>
            <person name="Amaro F."/>
            <person name="Zusman T."/>
            <person name="Lifshitz Z."/>
            <person name="Cohen O."/>
            <person name="Gilbert J.A."/>
            <person name="Pupko T."/>
            <person name="Shuman H.A."/>
            <person name="Segal G."/>
        </authorList>
    </citation>
    <scope>NUCLEOTIDE SEQUENCE [LARGE SCALE GENOMIC DNA]</scope>
    <source>
        <strain evidence="5 6">Mt.St.Helens-9</strain>
    </source>
</reference>
<dbReference type="STRING" id="452.Lspi_1964"/>
<dbReference type="Pfam" id="PF01494">
    <property type="entry name" value="FAD_binding_3"/>
    <property type="match status" value="1"/>
</dbReference>
<name>A0A0W0YZ74_LEGSP</name>
<dbReference type="OrthoDB" id="8672648at2"/>
<evidence type="ECO:0000313" key="6">
    <source>
        <dbReference type="Proteomes" id="UP000054877"/>
    </source>
</evidence>
<dbReference type="GO" id="GO:0018677">
    <property type="term" value="F:pentachlorophenol monooxygenase activity"/>
    <property type="evidence" value="ECO:0007669"/>
    <property type="project" value="UniProtKB-EC"/>
</dbReference>
<keyword evidence="2" id="KW-0285">Flavoprotein</keyword>
<dbReference type="EMBL" id="LNYX01000030">
    <property type="protein sequence ID" value="KTD62114.1"/>
    <property type="molecule type" value="Genomic_DNA"/>
</dbReference>
<dbReference type="PATRIC" id="fig|452.5.peg.2161"/>
<keyword evidence="5" id="KW-0560">Oxidoreductase</keyword>
<dbReference type="PRINTS" id="PR00420">
    <property type="entry name" value="RNGMNOXGNASE"/>
</dbReference>
<dbReference type="InterPro" id="IPR050641">
    <property type="entry name" value="RIFMO-like"/>
</dbReference>
<evidence type="ECO:0000256" key="3">
    <source>
        <dbReference type="ARBA" id="ARBA00022827"/>
    </source>
</evidence>
<dbReference type="Gene3D" id="3.50.50.60">
    <property type="entry name" value="FAD/NAD(P)-binding domain"/>
    <property type="match status" value="1"/>
</dbReference>
<keyword evidence="3" id="KW-0274">FAD</keyword>
<dbReference type="PANTHER" id="PTHR43004:SF19">
    <property type="entry name" value="BINDING MONOOXYGENASE, PUTATIVE (JCVI)-RELATED"/>
    <property type="match status" value="1"/>
</dbReference>
<dbReference type="RefSeq" id="WP_058483884.1">
    <property type="nucleotide sequence ID" value="NZ_CAAAII010000007.1"/>
</dbReference>
<evidence type="ECO:0000313" key="5">
    <source>
        <dbReference type="EMBL" id="KTD62114.1"/>
    </source>
</evidence>
<protein>
    <submittedName>
        <fullName evidence="5">FAD dependent oxidoreductase</fullName>
        <ecNumber evidence="5">1.14.13.50</ecNumber>
    </submittedName>
</protein>
<dbReference type="Gene3D" id="3.30.70.2450">
    <property type="match status" value="1"/>
</dbReference>
<dbReference type="Proteomes" id="UP000054877">
    <property type="component" value="Unassembled WGS sequence"/>
</dbReference>
<evidence type="ECO:0000259" key="4">
    <source>
        <dbReference type="Pfam" id="PF01494"/>
    </source>
</evidence>
<dbReference type="InterPro" id="IPR002938">
    <property type="entry name" value="FAD-bd"/>
</dbReference>
<evidence type="ECO:0000256" key="2">
    <source>
        <dbReference type="ARBA" id="ARBA00022630"/>
    </source>
</evidence>
<feature type="domain" description="FAD-binding" evidence="4">
    <location>
        <begin position="8"/>
        <end position="337"/>
    </location>
</feature>
<comment type="caution">
    <text evidence="5">The sequence shown here is derived from an EMBL/GenBank/DDBJ whole genome shotgun (WGS) entry which is preliminary data.</text>
</comment>
<evidence type="ECO:0000256" key="1">
    <source>
        <dbReference type="ARBA" id="ARBA00001974"/>
    </source>
</evidence>
<dbReference type="InterPro" id="IPR036188">
    <property type="entry name" value="FAD/NAD-bd_sf"/>
</dbReference>